<comment type="caution">
    <text evidence="1">The sequence shown here is derived from an EMBL/GenBank/DDBJ whole genome shotgun (WGS) entry which is preliminary data.</text>
</comment>
<evidence type="ECO:0000313" key="1">
    <source>
        <dbReference type="EMBL" id="GAA4803232.1"/>
    </source>
</evidence>
<protein>
    <submittedName>
        <fullName evidence="1">Uncharacterized protein</fullName>
    </submittedName>
</protein>
<name>A0ABP9C0M6_9SPHI</name>
<reference evidence="2" key="1">
    <citation type="journal article" date="2019" name="Int. J. Syst. Evol. Microbiol.">
        <title>The Global Catalogue of Microorganisms (GCM) 10K type strain sequencing project: providing services to taxonomists for standard genome sequencing and annotation.</title>
        <authorList>
            <consortium name="The Broad Institute Genomics Platform"/>
            <consortium name="The Broad Institute Genome Sequencing Center for Infectious Disease"/>
            <person name="Wu L."/>
            <person name="Ma J."/>
        </authorList>
    </citation>
    <scope>NUCLEOTIDE SEQUENCE [LARGE SCALE GENOMIC DNA]</scope>
    <source>
        <strain evidence="2">JCM 18200</strain>
    </source>
</reference>
<evidence type="ECO:0000313" key="2">
    <source>
        <dbReference type="Proteomes" id="UP001501411"/>
    </source>
</evidence>
<dbReference type="Proteomes" id="UP001501411">
    <property type="component" value="Unassembled WGS sequence"/>
</dbReference>
<dbReference type="RefSeq" id="WP_345233838.1">
    <property type="nucleotide sequence ID" value="NZ_BAABIQ010000043.1"/>
</dbReference>
<gene>
    <name evidence="1" type="ORF">GCM10023231_35270</name>
</gene>
<sequence length="218" mass="26014">MIKPKPIKTYAGMLTQDEFVQYYAYLSARLKAGYSPEEVSFMIGRAPYYFVDYERMERGARLNQYDRKILDEIFKNKLYEQLLLAKDEFHGYQEKRFIRVNLDECGNERQYCIHHPWLIKEKTKKSNKAIQLVETIRVIAPKDNCKIRSEIAYVLQRLKNRAFFQIPQLPYAIHFEVTKLVSRNIYPFPSELKAVLYQLLHEGKLLLKTIEGRMHYFG</sequence>
<proteinExistence type="predicted"/>
<keyword evidence="2" id="KW-1185">Reference proteome</keyword>
<organism evidence="1 2">
    <name type="scientific">Olivibacter ginsenosidimutans</name>
    <dbReference type="NCBI Taxonomy" id="1176537"/>
    <lineage>
        <taxon>Bacteria</taxon>
        <taxon>Pseudomonadati</taxon>
        <taxon>Bacteroidota</taxon>
        <taxon>Sphingobacteriia</taxon>
        <taxon>Sphingobacteriales</taxon>
        <taxon>Sphingobacteriaceae</taxon>
        <taxon>Olivibacter</taxon>
    </lineage>
</organism>
<accession>A0ABP9C0M6</accession>
<dbReference type="EMBL" id="BAABIQ010000043">
    <property type="protein sequence ID" value="GAA4803232.1"/>
    <property type="molecule type" value="Genomic_DNA"/>
</dbReference>